<comment type="similarity">
    <text evidence="1">Belongs to the universal stress protein A family.</text>
</comment>
<dbReference type="InterPro" id="IPR006016">
    <property type="entry name" value="UspA"/>
</dbReference>
<name>A0A7W3VSH6_9PSEU</name>
<evidence type="ECO:0000259" key="2">
    <source>
        <dbReference type="Pfam" id="PF00582"/>
    </source>
</evidence>
<dbReference type="PANTHER" id="PTHR31964">
    <property type="entry name" value="ADENINE NUCLEOTIDE ALPHA HYDROLASES-LIKE SUPERFAMILY PROTEIN"/>
    <property type="match status" value="1"/>
</dbReference>
<dbReference type="EMBL" id="JACGZW010000001">
    <property type="protein sequence ID" value="MBB1152285.1"/>
    <property type="molecule type" value="Genomic_DNA"/>
</dbReference>
<dbReference type="SUPFAM" id="SSF52402">
    <property type="entry name" value="Adenine nucleotide alpha hydrolases-like"/>
    <property type="match status" value="1"/>
</dbReference>
<dbReference type="Proteomes" id="UP000526734">
    <property type="component" value="Unassembled WGS sequence"/>
</dbReference>
<gene>
    <name evidence="3" type="ORF">H4281_04005</name>
</gene>
<feature type="domain" description="UspA" evidence="2">
    <location>
        <begin position="8"/>
        <end position="141"/>
    </location>
</feature>
<reference evidence="3 4" key="1">
    <citation type="submission" date="2020-08" db="EMBL/GenBank/DDBJ databases">
        <title>Amycolatopsis sp. nov. DR6-1 isolated from Dendrobium heterocarpum.</title>
        <authorList>
            <person name="Tedsree N."/>
            <person name="Kuncharoen N."/>
            <person name="Likhitwitayawuid K."/>
            <person name="Tanasupawat S."/>
        </authorList>
    </citation>
    <scope>NUCLEOTIDE SEQUENCE [LARGE SCALE GENOMIC DNA]</scope>
    <source>
        <strain evidence="3 4">DR6-1</strain>
    </source>
</reference>
<dbReference type="RefSeq" id="WP_182889484.1">
    <property type="nucleotide sequence ID" value="NZ_JACGZW010000001.1"/>
</dbReference>
<organism evidence="3 4">
    <name type="scientific">Amycolatopsis dendrobii</name>
    <dbReference type="NCBI Taxonomy" id="2760662"/>
    <lineage>
        <taxon>Bacteria</taxon>
        <taxon>Bacillati</taxon>
        <taxon>Actinomycetota</taxon>
        <taxon>Actinomycetes</taxon>
        <taxon>Pseudonocardiales</taxon>
        <taxon>Pseudonocardiaceae</taxon>
        <taxon>Amycolatopsis</taxon>
    </lineage>
</organism>
<accession>A0A7W3VSH6</accession>
<dbReference type="InterPro" id="IPR006015">
    <property type="entry name" value="Universal_stress_UspA"/>
</dbReference>
<keyword evidence="4" id="KW-1185">Reference proteome</keyword>
<dbReference type="InterPro" id="IPR014729">
    <property type="entry name" value="Rossmann-like_a/b/a_fold"/>
</dbReference>
<evidence type="ECO:0000256" key="1">
    <source>
        <dbReference type="ARBA" id="ARBA00008791"/>
    </source>
</evidence>
<dbReference type="Gene3D" id="3.40.50.620">
    <property type="entry name" value="HUPs"/>
    <property type="match status" value="1"/>
</dbReference>
<dbReference type="PRINTS" id="PR01438">
    <property type="entry name" value="UNVRSLSTRESS"/>
</dbReference>
<dbReference type="CDD" id="cd00293">
    <property type="entry name" value="USP-like"/>
    <property type="match status" value="1"/>
</dbReference>
<protein>
    <submittedName>
        <fullName evidence="3">Universal stress protein</fullName>
    </submittedName>
</protein>
<proteinExistence type="inferred from homology"/>
<dbReference type="AlphaFoldDB" id="A0A7W3VSH6"/>
<dbReference type="Pfam" id="PF00582">
    <property type="entry name" value="Usp"/>
    <property type="match status" value="1"/>
</dbReference>
<comment type="caution">
    <text evidence="3">The sequence shown here is derived from an EMBL/GenBank/DDBJ whole genome shotgun (WGS) entry which is preliminary data.</text>
</comment>
<sequence length="155" mass="16363">MNLPGRLIVVGVDGSPHGDAALRWALRIAAQPGDRVRAIAVRPSEALLPGTSLAFQPHGRRPAGQFPPYQRIAAIRREFPDAPEISVATPHGDPATELVTASTDADLLVVGAHGTGLARELLLGSVSRECVRYSRCPVVVITPEAARRLTPAAAE</sequence>
<evidence type="ECO:0000313" key="4">
    <source>
        <dbReference type="Proteomes" id="UP000526734"/>
    </source>
</evidence>
<evidence type="ECO:0000313" key="3">
    <source>
        <dbReference type="EMBL" id="MBB1152285.1"/>
    </source>
</evidence>
<dbReference type="PANTHER" id="PTHR31964:SF113">
    <property type="entry name" value="USPA DOMAIN-CONTAINING PROTEIN"/>
    <property type="match status" value="1"/>
</dbReference>